<feature type="transmembrane region" description="Helical" evidence="6">
    <location>
        <begin position="285"/>
        <end position="301"/>
    </location>
</feature>
<keyword evidence="4 6" id="KW-1133">Transmembrane helix</keyword>
<feature type="transmembrane region" description="Helical" evidence="6">
    <location>
        <begin position="356"/>
        <end position="374"/>
    </location>
</feature>
<evidence type="ECO:0000256" key="1">
    <source>
        <dbReference type="ARBA" id="ARBA00004651"/>
    </source>
</evidence>
<feature type="transmembrane region" description="Helical" evidence="6">
    <location>
        <begin position="59"/>
        <end position="78"/>
    </location>
</feature>
<evidence type="ECO:0000256" key="4">
    <source>
        <dbReference type="ARBA" id="ARBA00022989"/>
    </source>
</evidence>
<dbReference type="RefSeq" id="WP_026979970.1">
    <property type="nucleotide sequence ID" value="NZ_AUCZ01000007.1"/>
</dbReference>
<dbReference type="InterPro" id="IPR025405">
    <property type="entry name" value="DUF4131"/>
</dbReference>
<feature type="transmembrane region" description="Helical" evidence="6">
    <location>
        <begin position="413"/>
        <end position="438"/>
    </location>
</feature>
<sequence length="673" mass="77483">MKVAKFPIIIIVICFAFGIVLNQYLQATPLNTLLCSGFCFLLVALTYYFAQKDFLQKNYFGASVLLTTLAIGALTYALHSDRNYDKHYTHFVKDRNVLIVGTISERLKPNAYAEKYYLKIRSLDHRDVFGKILLTVPKKEFPKQLKAGQQLYIHQELKPVPNLRNPYQFDYEGYLEKQQVYHQLYLKPQSFRIASQHYNFDYYVERYQDKLLNSFNIHGFPDATHNIIKALLLGQRQDMDSEINQQYTDAGVIHILAISGLHIAILYAMLLLFLRPLIHLKKGKLIQLLAVLGFLWSFAVLSGLSASVVRSVVMFSFMSLAQYWNKSANMYNAMAVSMLSILLLRPNFLFDVGFQLSYAAVFAIVWLQPLFRNYRFKNNPVLNYCIDLVLISLIAQVGVLPISLYYFHQFPSLFLLANLVVIPLSSFILVYGIFILVLNFVWPSLAILLGKLLAFSIALMNDYIAWIASFDGFTLKEIPFSFPLLLSMYLLIVTAVLYGCQRNYRRLCSILISAFLFQITLLFSVTEHRDTEEFIIFNNKRSTLFLHKTSKEIIAYTNDSLQQDNPNLKAYQRGNFNRQLKILPFQNVAYYKQNAILIVDSLGIYNLEEKPEIVVLTQSPKLNLERLIAVAHPKQIVADGSNYKSCVTRWKATCEKAKIPFHATAEKGFYKIN</sequence>
<feature type="transmembrane region" description="Helical" evidence="6">
    <location>
        <begin position="381"/>
        <end position="407"/>
    </location>
</feature>
<name>A0A0A2MCX6_9FLAO</name>
<evidence type="ECO:0000256" key="6">
    <source>
        <dbReference type="SAM" id="Phobius"/>
    </source>
</evidence>
<evidence type="ECO:0000313" key="10">
    <source>
        <dbReference type="Proteomes" id="UP000030121"/>
    </source>
</evidence>
<feature type="transmembrane region" description="Helical" evidence="6">
    <location>
        <begin position="507"/>
        <end position="525"/>
    </location>
</feature>
<evidence type="ECO:0008006" key="11">
    <source>
        <dbReference type="Google" id="ProtNLM"/>
    </source>
</evidence>
<feature type="domain" description="ComEC/Rec2-related protein" evidence="7">
    <location>
        <begin position="231"/>
        <end position="498"/>
    </location>
</feature>
<proteinExistence type="predicted"/>
<dbReference type="Pfam" id="PF13567">
    <property type="entry name" value="DUF4131"/>
    <property type="match status" value="1"/>
</dbReference>
<organism evidence="9 10">
    <name type="scientific">Flavobacterium suncheonense GH29-5 = DSM 17707</name>
    <dbReference type="NCBI Taxonomy" id="1121899"/>
    <lineage>
        <taxon>Bacteria</taxon>
        <taxon>Pseudomonadati</taxon>
        <taxon>Bacteroidota</taxon>
        <taxon>Flavobacteriia</taxon>
        <taxon>Flavobacteriales</taxon>
        <taxon>Flavobacteriaceae</taxon>
        <taxon>Flavobacterium</taxon>
    </lineage>
</organism>
<feature type="transmembrane region" description="Helical" evidence="6">
    <location>
        <begin position="445"/>
        <end position="468"/>
    </location>
</feature>
<gene>
    <name evidence="9" type="ORF">Q764_03050</name>
</gene>
<evidence type="ECO:0000259" key="7">
    <source>
        <dbReference type="Pfam" id="PF03772"/>
    </source>
</evidence>
<evidence type="ECO:0000259" key="8">
    <source>
        <dbReference type="Pfam" id="PF13567"/>
    </source>
</evidence>
<keyword evidence="2" id="KW-1003">Cell membrane</keyword>
<evidence type="ECO:0000256" key="5">
    <source>
        <dbReference type="ARBA" id="ARBA00023136"/>
    </source>
</evidence>
<feature type="transmembrane region" description="Helical" evidence="6">
    <location>
        <begin position="7"/>
        <end position="25"/>
    </location>
</feature>
<feature type="transmembrane region" description="Helical" evidence="6">
    <location>
        <begin position="251"/>
        <end position="273"/>
    </location>
</feature>
<keyword evidence="5 6" id="KW-0472">Membrane</keyword>
<dbReference type="PANTHER" id="PTHR30619">
    <property type="entry name" value="DNA INTERNALIZATION/COMPETENCE PROTEIN COMEC/REC2"/>
    <property type="match status" value="1"/>
</dbReference>
<dbReference type="AlphaFoldDB" id="A0A0A2MCX6"/>
<evidence type="ECO:0000313" key="9">
    <source>
        <dbReference type="EMBL" id="KGO90537.1"/>
    </source>
</evidence>
<dbReference type="STRING" id="1121899.GCA_000430025_01503"/>
<dbReference type="OrthoDB" id="9761531at2"/>
<keyword evidence="3 6" id="KW-0812">Transmembrane</keyword>
<dbReference type="EMBL" id="JRLW01000002">
    <property type="protein sequence ID" value="KGO90537.1"/>
    <property type="molecule type" value="Genomic_DNA"/>
</dbReference>
<dbReference type="Pfam" id="PF03772">
    <property type="entry name" value="Competence"/>
    <property type="match status" value="1"/>
</dbReference>
<dbReference type="PANTHER" id="PTHR30619:SF1">
    <property type="entry name" value="RECOMBINATION PROTEIN 2"/>
    <property type="match status" value="1"/>
</dbReference>
<feature type="domain" description="DUF4131" evidence="8">
    <location>
        <begin position="29"/>
        <end position="188"/>
    </location>
</feature>
<keyword evidence="10" id="KW-1185">Reference proteome</keyword>
<dbReference type="InterPro" id="IPR052159">
    <property type="entry name" value="Competence_DNA_uptake"/>
</dbReference>
<dbReference type="GO" id="GO:0005886">
    <property type="term" value="C:plasma membrane"/>
    <property type="evidence" value="ECO:0007669"/>
    <property type="project" value="UniProtKB-SubCell"/>
</dbReference>
<evidence type="ECO:0000256" key="3">
    <source>
        <dbReference type="ARBA" id="ARBA00022692"/>
    </source>
</evidence>
<dbReference type="InterPro" id="IPR004477">
    <property type="entry name" value="ComEC_N"/>
</dbReference>
<dbReference type="NCBIfam" id="TIGR00360">
    <property type="entry name" value="ComEC_N-term"/>
    <property type="match status" value="1"/>
</dbReference>
<dbReference type="eggNOG" id="COG0658">
    <property type="taxonomic scope" value="Bacteria"/>
</dbReference>
<feature type="transmembrane region" description="Helical" evidence="6">
    <location>
        <begin position="480"/>
        <end position="500"/>
    </location>
</feature>
<comment type="caution">
    <text evidence="9">The sequence shown here is derived from an EMBL/GenBank/DDBJ whole genome shotgun (WGS) entry which is preliminary data.</text>
</comment>
<reference evidence="9 10" key="1">
    <citation type="submission" date="2013-09" db="EMBL/GenBank/DDBJ databases">
        <authorList>
            <person name="Zeng Z."/>
            <person name="Chen C."/>
        </authorList>
    </citation>
    <scope>NUCLEOTIDE SEQUENCE [LARGE SCALE GENOMIC DNA]</scope>
    <source>
        <strain evidence="9 10">GH29-5</strain>
    </source>
</reference>
<feature type="transmembrane region" description="Helical" evidence="6">
    <location>
        <begin position="31"/>
        <end position="50"/>
    </location>
</feature>
<accession>A0A0A2MCX6</accession>
<comment type="subcellular location">
    <subcellularLocation>
        <location evidence="1">Cell membrane</location>
        <topology evidence="1">Multi-pass membrane protein</topology>
    </subcellularLocation>
</comment>
<feature type="transmembrane region" description="Helical" evidence="6">
    <location>
        <begin position="331"/>
        <end position="350"/>
    </location>
</feature>
<protein>
    <recommendedName>
        <fullName evidence="11">Competence protein ComEC</fullName>
    </recommendedName>
</protein>
<evidence type="ECO:0000256" key="2">
    <source>
        <dbReference type="ARBA" id="ARBA00022475"/>
    </source>
</evidence>
<dbReference type="Proteomes" id="UP000030121">
    <property type="component" value="Unassembled WGS sequence"/>
</dbReference>